<reference evidence="1" key="1">
    <citation type="journal article" date="2020" name="Stud. Mycol.">
        <title>101 Dothideomycetes genomes: a test case for predicting lifestyles and emergence of pathogens.</title>
        <authorList>
            <person name="Haridas S."/>
            <person name="Albert R."/>
            <person name="Binder M."/>
            <person name="Bloem J."/>
            <person name="Labutti K."/>
            <person name="Salamov A."/>
            <person name="Andreopoulos B."/>
            <person name="Baker S."/>
            <person name="Barry K."/>
            <person name="Bills G."/>
            <person name="Bluhm B."/>
            <person name="Cannon C."/>
            <person name="Castanera R."/>
            <person name="Culley D."/>
            <person name="Daum C."/>
            <person name="Ezra D."/>
            <person name="Gonzalez J."/>
            <person name="Henrissat B."/>
            <person name="Kuo A."/>
            <person name="Liang C."/>
            <person name="Lipzen A."/>
            <person name="Lutzoni F."/>
            <person name="Magnuson J."/>
            <person name="Mondo S."/>
            <person name="Nolan M."/>
            <person name="Ohm R."/>
            <person name="Pangilinan J."/>
            <person name="Park H.-J."/>
            <person name="Ramirez L."/>
            <person name="Alfaro M."/>
            <person name="Sun H."/>
            <person name="Tritt A."/>
            <person name="Yoshinaga Y."/>
            <person name="Zwiers L.-H."/>
            <person name="Turgeon B."/>
            <person name="Goodwin S."/>
            <person name="Spatafora J."/>
            <person name="Crous P."/>
            <person name="Grigoriev I."/>
        </authorList>
    </citation>
    <scope>NUCLEOTIDE SEQUENCE</scope>
    <source>
        <strain evidence="1">CBS 119687</strain>
    </source>
</reference>
<name>A0A6A6A109_9PLEO</name>
<organism evidence="1 2">
    <name type="scientific">Dothidotthia symphoricarpi CBS 119687</name>
    <dbReference type="NCBI Taxonomy" id="1392245"/>
    <lineage>
        <taxon>Eukaryota</taxon>
        <taxon>Fungi</taxon>
        <taxon>Dikarya</taxon>
        <taxon>Ascomycota</taxon>
        <taxon>Pezizomycotina</taxon>
        <taxon>Dothideomycetes</taxon>
        <taxon>Pleosporomycetidae</taxon>
        <taxon>Pleosporales</taxon>
        <taxon>Dothidotthiaceae</taxon>
        <taxon>Dothidotthia</taxon>
    </lineage>
</organism>
<dbReference type="RefSeq" id="XP_033519040.1">
    <property type="nucleotide sequence ID" value="XM_033669071.1"/>
</dbReference>
<proteinExistence type="predicted"/>
<gene>
    <name evidence="1" type="ORF">P153DRAFT_370574</name>
</gene>
<protein>
    <submittedName>
        <fullName evidence="1">Uncharacterized protein</fullName>
    </submittedName>
</protein>
<dbReference type="Proteomes" id="UP000799771">
    <property type="component" value="Unassembled WGS sequence"/>
</dbReference>
<dbReference type="AlphaFoldDB" id="A0A6A6A109"/>
<evidence type="ECO:0000313" key="2">
    <source>
        <dbReference type="Proteomes" id="UP000799771"/>
    </source>
</evidence>
<accession>A0A6A6A109</accession>
<sequence length="84" mass="9441">MTGRHVRKLGAHFTLCSPSSHLDPTISASCTVPQHSSRALDNQRRCNDNFHAIVAEKRSLWLFGRMTEIYIHISAPTSRCIYSG</sequence>
<keyword evidence="2" id="KW-1185">Reference proteome</keyword>
<dbReference type="GeneID" id="54409503"/>
<dbReference type="EMBL" id="ML977518">
    <property type="protein sequence ID" value="KAF2124647.1"/>
    <property type="molecule type" value="Genomic_DNA"/>
</dbReference>
<evidence type="ECO:0000313" key="1">
    <source>
        <dbReference type="EMBL" id="KAF2124647.1"/>
    </source>
</evidence>